<evidence type="ECO:0000313" key="3">
    <source>
        <dbReference type="Proteomes" id="UP000664940"/>
    </source>
</evidence>
<proteinExistence type="predicted"/>
<gene>
    <name evidence="2" type="ORF">HJG60_012171</name>
</gene>
<reference evidence="2 3" key="1">
    <citation type="journal article" date="2020" name="Nature">
        <title>Six reference-quality genomes reveal evolution of bat adaptations.</title>
        <authorList>
            <person name="Jebb D."/>
            <person name="Huang Z."/>
            <person name="Pippel M."/>
            <person name="Hughes G.M."/>
            <person name="Lavrichenko K."/>
            <person name="Devanna P."/>
            <person name="Winkler S."/>
            <person name="Jermiin L.S."/>
            <person name="Skirmuntt E.C."/>
            <person name="Katzourakis A."/>
            <person name="Burkitt-Gray L."/>
            <person name="Ray D.A."/>
            <person name="Sullivan K.A.M."/>
            <person name="Roscito J.G."/>
            <person name="Kirilenko B.M."/>
            <person name="Davalos L.M."/>
            <person name="Corthals A.P."/>
            <person name="Power M.L."/>
            <person name="Jones G."/>
            <person name="Ransome R.D."/>
            <person name="Dechmann D.K.N."/>
            <person name="Locatelli A.G."/>
            <person name="Puechmaille S.J."/>
            <person name="Fedrigo O."/>
            <person name="Jarvis E.D."/>
            <person name="Hiller M."/>
            <person name="Vernes S.C."/>
            <person name="Myers E.W."/>
            <person name="Teeling E.C."/>
        </authorList>
    </citation>
    <scope>NUCLEOTIDE SEQUENCE [LARGE SCALE GENOMIC DNA]</scope>
    <source>
        <strain evidence="2">Bat1K_MPI-CBG_1</strain>
    </source>
</reference>
<accession>A0A833ZE12</accession>
<feature type="transmembrane region" description="Helical" evidence="1">
    <location>
        <begin position="172"/>
        <end position="194"/>
    </location>
</feature>
<protein>
    <submittedName>
        <fullName evidence="2">Uncharacterized protein</fullName>
    </submittedName>
</protein>
<comment type="caution">
    <text evidence="2">The sequence shown here is derived from an EMBL/GenBank/DDBJ whole genome shotgun (WGS) entry which is preliminary data.</text>
</comment>
<sequence length="197" mass="21439">MWGSGPRGDNCTCSVLCQISVTSLTNHKQIGPFWCSFLGGWGLVYVLGPLVSPTNSPVRLKVSPAASSTPTGVFSQWFEALFLHTGTLGCVVCPTPQFCLVYLRMNVGPPGPPAAALQAASCFTMHHLTGPTSHNLARPNLPAAALPQVLSTPLTSLYECFFSNYLVVRLPYSSIFCQFWLLLFLNCCPFFWLCKEA</sequence>
<keyword evidence="1" id="KW-0812">Transmembrane</keyword>
<keyword evidence="1" id="KW-1133">Transmembrane helix</keyword>
<dbReference type="Proteomes" id="UP000664940">
    <property type="component" value="Unassembled WGS sequence"/>
</dbReference>
<evidence type="ECO:0000256" key="1">
    <source>
        <dbReference type="SAM" id="Phobius"/>
    </source>
</evidence>
<name>A0A833ZE12_9CHIR</name>
<dbReference type="EMBL" id="JABVXQ010000009">
    <property type="protein sequence ID" value="KAF6090782.1"/>
    <property type="molecule type" value="Genomic_DNA"/>
</dbReference>
<dbReference type="AlphaFoldDB" id="A0A833ZE12"/>
<evidence type="ECO:0000313" key="2">
    <source>
        <dbReference type="EMBL" id="KAF6090782.1"/>
    </source>
</evidence>
<keyword evidence="1" id="KW-0472">Membrane</keyword>
<feature type="transmembrane region" description="Helical" evidence="1">
    <location>
        <begin position="33"/>
        <end position="51"/>
    </location>
</feature>
<organism evidence="2 3">
    <name type="scientific">Phyllostomus discolor</name>
    <name type="common">pale spear-nosed bat</name>
    <dbReference type="NCBI Taxonomy" id="89673"/>
    <lineage>
        <taxon>Eukaryota</taxon>
        <taxon>Metazoa</taxon>
        <taxon>Chordata</taxon>
        <taxon>Craniata</taxon>
        <taxon>Vertebrata</taxon>
        <taxon>Euteleostomi</taxon>
        <taxon>Mammalia</taxon>
        <taxon>Eutheria</taxon>
        <taxon>Laurasiatheria</taxon>
        <taxon>Chiroptera</taxon>
        <taxon>Yangochiroptera</taxon>
        <taxon>Phyllostomidae</taxon>
        <taxon>Phyllostominae</taxon>
        <taxon>Phyllostomus</taxon>
    </lineage>
</organism>